<evidence type="ECO:0000256" key="14">
    <source>
        <dbReference type="SAM" id="Phobius"/>
    </source>
</evidence>
<evidence type="ECO:0000313" key="17">
    <source>
        <dbReference type="EMBL" id="MCH5600829.1"/>
    </source>
</evidence>
<evidence type="ECO:0000256" key="11">
    <source>
        <dbReference type="ARBA" id="ARBA00039026"/>
    </source>
</evidence>
<evidence type="ECO:0000256" key="4">
    <source>
        <dbReference type="ARBA" id="ARBA00022824"/>
    </source>
</evidence>
<evidence type="ECO:0000256" key="1">
    <source>
        <dbReference type="ARBA" id="ARBA00001962"/>
    </source>
</evidence>
<evidence type="ECO:0000256" key="3">
    <source>
        <dbReference type="ARBA" id="ARBA00022692"/>
    </source>
</evidence>
<organism evidence="17 18">
    <name type="scientific">Niabella ginsengisoli</name>
    <dbReference type="NCBI Taxonomy" id="522298"/>
    <lineage>
        <taxon>Bacteria</taxon>
        <taxon>Pseudomonadati</taxon>
        <taxon>Bacteroidota</taxon>
        <taxon>Chitinophagia</taxon>
        <taxon>Chitinophagales</taxon>
        <taxon>Chitinophagaceae</taxon>
        <taxon>Niabella</taxon>
    </lineage>
</organism>
<dbReference type="PANTHER" id="PTHR21624:SF1">
    <property type="entry name" value="ALKYLGLYCEROL MONOOXYGENASE"/>
    <property type="match status" value="1"/>
</dbReference>
<comment type="cofactor">
    <cofactor evidence="1">
        <name>Fe cation</name>
        <dbReference type="ChEBI" id="CHEBI:24875"/>
    </cofactor>
</comment>
<feature type="transmembrane region" description="Helical" evidence="14">
    <location>
        <begin position="204"/>
        <end position="225"/>
    </location>
</feature>
<comment type="subcellular location">
    <subcellularLocation>
        <location evidence="2">Endoplasmic reticulum membrane</location>
        <topology evidence="2">Multi-pass membrane protein</topology>
    </subcellularLocation>
</comment>
<keyword evidence="4" id="KW-0256">Endoplasmic reticulum</keyword>
<comment type="catalytic activity">
    <reaction evidence="13">
        <text>1-O-(1,2-saturated-alkyl)-sn-glycerol + (6R)-L-erythro-5,6,7,8-tetrahydrobiopterin + O2 = a 1-(1-hydroxyalkyl)-sn-glycerol + (6R)-L-erythro-6,7-dihydrobiopterin + H2O</text>
        <dbReference type="Rhea" id="RHEA:36255"/>
        <dbReference type="ChEBI" id="CHEBI:15377"/>
        <dbReference type="ChEBI" id="CHEBI:15379"/>
        <dbReference type="ChEBI" id="CHEBI:43120"/>
        <dbReference type="ChEBI" id="CHEBI:59560"/>
        <dbReference type="ChEBI" id="CHEBI:73418"/>
        <dbReference type="ChEBI" id="CHEBI:83957"/>
        <dbReference type="EC" id="1.14.16.5"/>
    </reaction>
</comment>
<evidence type="ECO:0000256" key="10">
    <source>
        <dbReference type="ARBA" id="ARBA00038190"/>
    </source>
</evidence>
<name>A0ABS9SRR7_9BACT</name>
<dbReference type="InterPro" id="IPR006694">
    <property type="entry name" value="Fatty_acid_hydroxylase"/>
</dbReference>
<dbReference type="InterPro" id="IPR056853">
    <property type="entry name" value="AGMP_C"/>
</dbReference>
<keyword evidence="6" id="KW-0560">Oxidoreductase</keyword>
<proteinExistence type="inferred from homology"/>
<feature type="transmembrane region" description="Helical" evidence="14">
    <location>
        <begin position="256"/>
        <end position="273"/>
    </location>
</feature>
<feature type="transmembrane region" description="Helical" evidence="14">
    <location>
        <begin position="116"/>
        <end position="134"/>
    </location>
</feature>
<evidence type="ECO:0000256" key="2">
    <source>
        <dbReference type="ARBA" id="ARBA00004477"/>
    </source>
</evidence>
<protein>
    <recommendedName>
        <fullName evidence="12">Alkylglycerol monooxygenase</fullName>
        <ecNumber evidence="11">1.14.16.5</ecNumber>
    </recommendedName>
</protein>
<evidence type="ECO:0000313" key="18">
    <source>
        <dbReference type="Proteomes" id="UP001202248"/>
    </source>
</evidence>
<comment type="caution">
    <text evidence="17">The sequence shown here is derived from an EMBL/GenBank/DDBJ whole genome shotgun (WGS) entry which is preliminary data.</text>
</comment>
<evidence type="ECO:0000256" key="12">
    <source>
        <dbReference type="ARBA" id="ARBA00040992"/>
    </source>
</evidence>
<dbReference type="EC" id="1.14.16.5" evidence="11"/>
<dbReference type="Proteomes" id="UP001202248">
    <property type="component" value="Unassembled WGS sequence"/>
</dbReference>
<evidence type="ECO:0000259" key="15">
    <source>
        <dbReference type="Pfam" id="PF04116"/>
    </source>
</evidence>
<keyword evidence="18" id="KW-1185">Reference proteome</keyword>
<evidence type="ECO:0000256" key="6">
    <source>
        <dbReference type="ARBA" id="ARBA00023002"/>
    </source>
</evidence>
<dbReference type="Pfam" id="PF24858">
    <property type="entry name" value="AGMP_C"/>
    <property type="match status" value="1"/>
</dbReference>
<feature type="transmembrane region" description="Helical" evidence="14">
    <location>
        <begin position="177"/>
        <end position="198"/>
    </location>
</feature>
<evidence type="ECO:0000256" key="13">
    <source>
        <dbReference type="ARBA" id="ARBA00047556"/>
    </source>
</evidence>
<evidence type="ECO:0000256" key="8">
    <source>
        <dbReference type="ARBA" id="ARBA00023098"/>
    </source>
</evidence>
<keyword evidence="7" id="KW-0408">Iron</keyword>
<evidence type="ECO:0000256" key="5">
    <source>
        <dbReference type="ARBA" id="ARBA00022989"/>
    </source>
</evidence>
<feature type="transmembrane region" description="Helical" evidence="14">
    <location>
        <begin position="232"/>
        <end position="250"/>
    </location>
</feature>
<comment type="similarity">
    <text evidence="10">Belongs to the sterol desaturase family. TMEM195 subfamily.</text>
</comment>
<feature type="transmembrane region" description="Helical" evidence="14">
    <location>
        <begin position="12"/>
        <end position="36"/>
    </location>
</feature>
<dbReference type="Pfam" id="PF04116">
    <property type="entry name" value="FA_hydroxylase"/>
    <property type="match status" value="1"/>
</dbReference>
<dbReference type="EMBL" id="JAKWBL010000004">
    <property type="protein sequence ID" value="MCH5600829.1"/>
    <property type="molecule type" value="Genomic_DNA"/>
</dbReference>
<dbReference type="InterPro" id="IPR051689">
    <property type="entry name" value="Sterol_desaturase/TMEM195"/>
</dbReference>
<feature type="domain" description="Alkylglycerol monooxygenase C-terminal" evidence="16">
    <location>
        <begin position="178"/>
        <end position="249"/>
    </location>
</feature>
<feature type="domain" description="Fatty acid hydroxylase" evidence="15">
    <location>
        <begin position="6"/>
        <end position="93"/>
    </location>
</feature>
<reference evidence="17 18" key="1">
    <citation type="submission" date="2022-02" db="EMBL/GenBank/DDBJ databases">
        <authorList>
            <person name="Min J."/>
        </authorList>
    </citation>
    <scope>NUCLEOTIDE SEQUENCE [LARGE SCALE GENOMIC DNA]</scope>
    <source>
        <strain evidence="17 18">GR10-1</strain>
    </source>
</reference>
<keyword evidence="8" id="KW-0443">Lipid metabolism</keyword>
<dbReference type="PANTHER" id="PTHR21624">
    <property type="entry name" value="STEROL DESATURASE-RELATED PROTEIN"/>
    <property type="match status" value="1"/>
</dbReference>
<evidence type="ECO:0000256" key="9">
    <source>
        <dbReference type="ARBA" id="ARBA00023136"/>
    </source>
</evidence>
<evidence type="ECO:0000259" key="16">
    <source>
        <dbReference type="Pfam" id="PF24858"/>
    </source>
</evidence>
<sequence>MSARITVFQAVVRSLFWAVLPLLGFPPLMISALLMVHGLYPFFIHTQALGKWGWFEKILVTPTHHGIHHASNPQYLDKNYGDVLIVWDKLFGTFAKEDSNVKIAYGLTKPLDSHSFLWQHFHFILEIAMNFIYAKSFKQKWRVLFGKPDELDPRYRAVLERKFLKFRKEKSPPTKAIRYYVSIQSAISIFTLFAVLLFEQYFSINSLVLFSCFIIISLVNCGAILDQRRWISYLEIARGCLLFFLLYYFYPSSYTATWFISSIIIAIIYYSDIKRFYTRLLYSK</sequence>
<keyword evidence="3 14" id="KW-0812">Transmembrane</keyword>
<accession>A0ABS9SRR7</accession>
<gene>
    <name evidence="17" type="ORF">MKP09_24395</name>
</gene>
<keyword evidence="9 14" id="KW-0472">Membrane</keyword>
<evidence type="ECO:0000256" key="7">
    <source>
        <dbReference type="ARBA" id="ARBA00023004"/>
    </source>
</evidence>
<keyword evidence="5 14" id="KW-1133">Transmembrane helix</keyword>